<dbReference type="AlphaFoldDB" id="A0A182Q898"/>
<name>A0A182Q898_9DIPT</name>
<evidence type="ECO:0000313" key="1">
    <source>
        <dbReference type="EnsemblMetazoa" id="AFAF005016-PA"/>
    </source>
</evidence>
<proteinExistence type="predicted"/>
<protein>
    <submittedName>
        <fullName evidence="1">Uncharacterized protein</fullName>
    </submittedName>
</protein>
<dbReference type="EMBL" id="AXCN02001122">
    <property type="status" value="NOT_ANNOTATED_CDS"/>
    <property type="molecule type" value="Genomic_DNA"/>
</dbReference>
<reference evidence="1" key="2">
    <citation type="submission" date="2020-05" db="UniProtKB">
        <authorList>
            <consortium name="EnsemblMetazoa"/>
        </authorList>
    </citation>
    <scope>IDENTIFICATION</scope>
    <source>
        <strain evidence="1">FAR1</strain>
    </source>
</reference>
<organism evidence="1 2">
    <name type="scientific">Anopheles farauti</name>
    <dbReference type="NCBI Taxonomy" id="69004"/>
    <lineage>
        <taxon>Eukaryota</taxon>
        <taxon>Metazoa</taxon>
        <taxon>Ecdysozoa</taxon>
        <taxon>Arthropoda</taxon>
        <taxon>Hexapoda</taxon>
        <taxon>Insecta</taxon>
        <taxon>Pterygota</taxon>
        <taxon>Neoptera</taxon>
        <taxon>Endopterygota</taxon>
        <taxon>Diptera</taxon>
        <taxon>Nematocera</taxon>
        <taxon>Culicoidea</taxon>
        <taxon>Culicidae</taxon>
        <taxon>Anophelinae</taxon>
        <taxon>Anopheles</taxon>
    </lineage>
</organism>
<reference evidence="2" key="1">
    <citation type="submission" date="2014-01" db="EMBL/GenBank/DDBJ databases">
        <title>The Genome Sequence of Anopheles farauti FAR1 (V2).</title>
        <authorList>
            <consortium name="The Broad Institute Genomics Platform"/>
            <person name="Neafsey D.E."/>
            <person name="Besansky N."/>
            <person name="Howell P."/>
            <person name="Walton C."/>
            <person name="Young S.K."/>
            <person name="Zeng Q."/>
            <person name="Gargeya S."/>
            <person name="Fitzgerald M."/>
            <person name="Haas B."/>
            <person name="Abouelleil A."/>
            <person name="Allen A.W."/>
            <person name="Alvarado L."/>
            <person name="Arachchi H.M."/>
            <person name="Berlin A.M."/>
            <person name="Chapman S.B."/>
            <person name="Gainer-Dewar J."/>
            <person name="Goldberg J."/>
            <person name="Griggs A."/>
            <person name="Gujja S."/>
            <person name="Hansen M."/>
            <person name="Howarth C."/>
            <person name="Imamovic A."/>
            <person name="Ireland A."/>
            <person name="Larimer J."/>
            <person name="McCowan C."/>
            <person name="Murphy C."/>
            <person name="Pearson M."/>
            <person name="Poon T.W."/>
            <person name="Priest M."/>
            <person name="Roberts A."/>
            <person name="Saif S."/>
            <person name="Shea T."/>
            <person name="Sisk P."/>
            <person name="Sykes S."/>
            <person name="Wortman J."/>
            <person name="Nusbaum C."/>
            <person name="Birren B."/>
        </authorList>
    </citation>
    <scope>NUCLEOTIDE SEQUENCE [LARGE SCALE GENOMIC DNA]</scope>
    <source>
        <strain evidence="2">FAR1</strain>
    </source>
</reference>
<sequence>MTSSARTVRQRSSRLDAFGTGFPDTVLPGGHPGKPIFDARPDPATVFRRLVRHGDGHLVDVMVRVVVQLLVVAGVDVEVRLVVLDLRERFAELQIFLLLERVALVVPVGTEGVNKPVTQSVSDQHERRQRCRRCHQHNAHHGPFLRLALVAAQQLRADLPQRLTREPLRILTDHLTLVGFDALLAQQILHPPQVAVADERIAGHVEVAQLLPREQLLPKRPDGVIPQDHVLDVRQPSKRAFIQIDQQPVRRDHDRVQVRVGGERARLNAPQVERTGDGQLAEVRQPEEGTFRDNVKIVLPDGKLLQAGENAESHRRDLQQMIVLQTLERTNLQLVERVQPKVKLSEQLQRPERRRRNHVDRVIIQVEDAQMRQSLERVRMQRRNLILAQIQLFQLGHRTEQTLRHLLDEVPAQIQHPQLVQPRERFVADRRDLVVVQVQLEQPRLVPEDALRDAEQMVVAQVEHRQIGVELNRRVDRLDPVELNH</sequence>
<dbReference type="Proteomes" id="UP000075886">
    <property type="component" value="Unassembled WGS sequence"/>
</dbReference>
<dbReference type="VEuPathDB" id="VectorBase:AFAF005016"/>
<keyword evidence="2" id="KW-1185">Reference proteome</keyword>
<accession>A0A182Q898</accession>
<evidence type="ECO:0000313" key="2">
    <source>
        <dbReference type="Proteomes" id="UP000075886"/>
    </source>
</evidence>
<dbReference type="EnsemblMetazoa" id="AFAF005016-RA">
    <property type="protein sequence ID" value="AFAF005016-PA"/>
    <property type="gene ID" value="AFAF005016"/>
</dbReference>